<comment type="caution">
    <text evidence="1">The sequence shown here is derived from an EMBL/GenBank/DDBJ whole genome shotgun (WGS) entry which is preliminary data.</text>
</comment>
<evidence type="ECO:0000313" key="2">
    <source>
        <dbReference type="Proteomes" id="UP001082899"/>
    </source>
</evidence>
<accession>A0ABT3ZIT8</accession>
<dbReference type="RefSeq" id="WP_267845601.1">
    <property type="nucleotide sequence ID" value="NZ_JAPMXC010000001.1"/>
</dbReference>
<reference evidence="1" key="1">
    <citation type="submission" date="2022-11" db="EMBL/GenBank/DDBJ databases">
        <title>Robbsia betulipollinis sp. nov., isolated from pollen of birch (Betula pendula).</title>
        <authorList>
            <person name="Shi H."/>
            <person name="Ambika Manirajan B."/>
            <person name="Ratering S."/>
            <person name="Geissler-Plaum R."/>
            <person name="Schnell S."/>
        </authorList>
    </citation>
    <scope>NUCLEOTIDE SEQUENCE</scope>
    <source>
        <strain evidence="1">Bb-Pol-6</strain>
    </source>
</reference>
<protein>
    <submittedName>
        <fullName evidence="1">DUF4089 domain-containing protein</fullName>
    </submittedName>
</protein>
<organism evidence="1 2">
    <name type="scientific">Robbsia betulipollinis</name>
    <dbReference type="NCBI Taxonomy" id="2981849"/>
    <lineage>
        <taxon>Bacteria</taxon>
        <taxon>Pseudomonadati</taxon>
        <taxon>Pseudomonadota</taxon>
        <taxon>Betaproteobacteria</taxon>
        <taxon>Burkholderiales</taxon>
        <taxon>Burkholderiaceae</taxon>
        <taxon>Robbsia</taxon>
    </lineage>
</organism>
<name>A0ABT3ZIT8_9BURK</name>
<proteinExistence type="predicted"/>
<gene>
    <name evidence="1" type="ORF">OVY01_03185</name>
</gene>
<sequence length="60" mass="6399">MTESQGTAYVAAALTLQGYALSEDAVRDVREQFARIAQIAEAFVELPLPAALESAAVFRA</sequence>
<dbReference type="InterPro" id="IPR025148">
    <property type="entry name" value="AtzG-like"/>
</dbReference>
<keyword evidence="2" id="KW-1185">Reference proteome</keyword>
<dbReference type="Proteomes" id="UP001082899">
    <property type="component" value="Unassembled WGS sequence"/>
</dbReference>
<evidence type="ECO:0000313" key="1">
    <source>
        <dbReference type="EMBL" id="MCY0386267.1"/>
    </source>
</evidence>
<dbReference type="EMBL" id="JAPMXC010000001">
    <property type="protein sequence ID" value="MCY0386267.1"/>
    <property type="molecule type" value="Genomic_DNA"/>
</dbReference>
<dbReference type="Pfam" id="PF13318">
    <property type="entry name" value="AtzG-like"/>
    <property type="match status" value="1"/>
</dbReference>